<feature type="transmembrane region" description="Helical" evidence="1">
    <location>
        <begin position="34"/>
        <end position="51"/>
    </location>
</feature>
<evidence type="ECO:0000313" key="3">
    <source>
        <dbReference type="Proteomes" id="UP000184038"/>
    </source>
</evidence>
<keyword evidence="3" id="KW-1185">Reference proteome</keyword>
<evidence type="ECO:0000313" key="2">
    <source>
        <dbReference type="EMBL" id="SHM89801.1"/>
    </source>
</evidence>
<evidence type="ECO:0000256" key="1">
    <source>
        <dbReference type="SAM" id="Phobius"/>
    </source>
</evidence>
<keyword evidence="1" id="KW-0812">Transmembrane</keyword>
<keyword evidence="1" id="KW-1133">Transmembrane helix</keyword>
<name>A0A1M7MG09_9FIRM</name>
<accession>A0A1M7MG09</accession>
<gene>
    <name evidence="2" type="ORF">SAMN02746066_03789</name>
</gene>
<keyword evidence="1" id="KW-0472">Membrane</keyword>
<sequence length="56" mass="6300">MNGKEIRFIKILPMLAVVISFINLIITIVSGKDLSTAIIIFICMVAMLLATRKKRH</sequence>
<feature type="transmembrane region" description="Helical" evidence="1">
    <location>
        <begin position="12"/>
        <end position="28"/>
    </location>
</feature>
<dbReference type="Proteomes" id="UP000184038">
    <property type="component" value="Unassembled WGS sequence"/>
</dbReference>
<reference evidence="2 3" key="1">
    <citation type="submission" date="2016-11" db="EMBL/GenBank/DDBJ databases">
        <authorList>
            <person name="Jaros S."/>
            <person name="Januszkiewicz K."/>
            <person name="Wedrychowicz H."/>
        </authorList>
    </citation>
    <scope>NUCLEOTIDE SEQUENCE [LARGE SCALE GENOMIC DNA]</scope>
    <source>
        <strain evidence="2 3">DSM 15930</strain>
    </source>
</reference>
<protein>
    <submittedName>
        <fullName evidence="2">Uncharacterized protein</fullName>
    </submittedName>
</protein>
<dbReference type="AlphaFoldDB" id="A0A1M7MG09"/>
<organism evidence="2 3">
    <name type="scientific">Anaerosporobacter mobilis DSM 15930</name>
    <dbReference type="NCBI Taxonomy" id="1120996"/>
    <lineage>
        <taxon>Bacteria</taxon>
        <taxon>Bacillati</taxon>
        <taxon>Bacillota</taxon>
        <taxon>Clostridia</taxon>
        <taxon>Lachnospirales</taxon>
        <taxon>Lachnospiraceae</taxon>
        <taxon>Anaerosporobacter</taxon>
    </lineage>
</organism>
<proteinExistence type="predicted"/>
<dbReference type="STRING" id="1120996.SAMN02746066_03789"/>
<dbReference type="EMBL" id="FRCP01000021">
    <property type="protein sequence ID" value="SHM89801.1"/>
    <property type="molecule type" value="Genomic_DNA"/>
</dbReference>